<reference evidence="11" key="3">
    <citation type="submission" date="2022-09" db="EMBL/GenBank/DDBJ databases">
        <title>Complete genome sequence of Vulcanisaeta souniana.</title>
        <authorList>
            <person name="Kato S."/>
            <person name="Itoh T."/>
            <person name="Ohkuma M."/>
        </authorList>
    </citation>
    <scope>NUCLEOTIDE SEQUENCE [LARGE SCALE GENOMIC DNA]</scope>
    <source>
        <strain evidence="11">JCM 11219</strain>
    </source>
</reference>
<dbReference type="EC" id="1.2.7.11" evidence="3"/>
<proteinExistence type="predicted"/>
<dbReference type="PANTHER" id="PTHR11516">
    <property type="entry name" value="PYRUVATE DEHYDROGENASE E1 COMPONENT, ALPHA SUBUNIT BACTERIAL AND ORGANELLAR"/>
    <property type="match status" value="1"/>
</dbReference>
<dbReference type="Proteomes" id="UP001060771">
    <property type="component" value="Chromosome"/>
</dbReference>
<dbReference type="Gene3D" id="3.40.50.970">
    <property type="match status" value="1"/>
</dbReference>
<gene>
    <name evidence="9" type="primary">acoA</name>
    <name evidence="9" type="ORF">GCM10007112_15930</name>
    <name evidence="8" type="ORF">Vsou_00770</name>
</gene>
<evidence type="ECO:0000313" key="8">
    <source>
        <dbReference type="EMBL" id="BDR90984.1"/>
    </source>
</evidence>
<organism evidence="9 10">
    <name type="scientific">Vulcanisaeta souniana JCM 11219</name>
    <dbReference type="NCBI Taxonomy" id="1293586"/>
    <lineage>
        <taxon>Archaea</taxon>
        <taxon>Thermoproteota</taxon>
        <taxon>Thermoprotei</taxon>
        <taxon>Thermoproteales</taxon>
        <taxon>Thermoproteaceae</taxon>
        <taxon>Vulcanisaeta</taxon>
    </lineage>
</organism>
<dbReference type="PANTHER" id="PTHR11516:SF60">
    <property type="entry name" value="PYRUVATE DEHYDROGENASE E1 COMPONENT SUBUNIT ALPHA"/>
    <property type="match status" value="1"/>
</dbReference>
<dbReference type="FunFam" id="3.40.50.970:FF:000013">
    <property type="entry name" value="Pyruvate dehydrogenase E1 component subunit alpha"/>
    <property type="match status" value="1"/>
</dbReference>
<evidence type="ECO:0000313" key="10">
    <source>
        <dbReference type="Proteomes" id="UP000657075"/>
    </source>
</evidence>
<dbReference type="EMBL" id="BMNM01000006">
    <property type="protein sequence ID" value="GGI79808.1"/>
    <property type="molecule type" value="Genomic_DNA"/>
</dbReference>
<evidence type="ECO:0000256" key="5">
    <source>
        <dbReference type="ARBA" id="ARBA00023052"/>
    </source>
</evidence>
<dbReference type="InterPro" id="IPR001017">
    <property type="entry name" value="DH_E1"/>
</dbReference>
<dbReference type="EMBL" id="AP026830">
    <property type="protein sequence ID" value="BDR90984.1"/>
    <property type="molecule type" value="Genomic_DNA"/>
</dbReference>
<protein>
    <recommendedName>
        <fullName evidence="3">2-oxoacid oxidoreductase (ferredoxin)</fullName>
        <ecNumber evidence="3">1.2.7.11</ecNumber>
    </recommendedName>
</protein>
<dbReference type="GO" id="GO:0004739">
    <property type="term" value="F:pyruvate dehydrogenase (acetyl-transferring) activity"/>
    <property type="evidence" value="ECO:0007669"/>
    <property type="project" value="TreeGrafter"/>
</dbReference>
<sequence>MQIIAKLKRSKIRNIVMAQREELSKDKLMWMYETMVKIRLHENKAAELFAQGKIKGFVHLYVGEEAVATGVMAALKPGDVITGTHRSHGHYIAKGGDLKASFAELFGKRTGSNKGKGGSMHIADPSIGMLGANGMVGGGIPHAVGAALAFKLLGKDNVAVAFFGEGGSNQQNFHEAINLAAIWKLPVVFVCENNLYQISLHYSKQQLITSVAERGKAYGIPGVSVDGQDVLAVYETTKEAVDRARRGEGPTLIEARTYRFRGHFEGDPQIYRSKDELEWWMNNKDPIKLFEKYLLERSMATREELDAVWKRVSNEVDEAVKFALDSPYPGPEELYEDVFARPTNGVLVWRWE</sequence>
<evidence type="ECO:0000256" key="2">
    <source>
        <dbReference type="ARBA" id="ARBA00011631"/>
    </source>
</evidence>
<dbReference type="Proteomes" id="UP000657075">
    <property type="component" value="Unassembled WGS sequence"/>
</dbReference>
<evidence type="ECO:0000313" key="9">
    <source>
        <dbReference type="EMBL" id="GGI79808.1"/>
    </source>
</evidence>
<keyword evidence="4" id="KW-0560">Oxidoreductase</keyword>
<evidence type="ECO:0000256" key="3">
    <source>
        <dbReference type="ARBA" id="ARBA00012691"/>
    </source>
</evidence>
<dbReference type="CDD" id="cd02000">
    <property type="entry name" value="TPP_E1_PDC_ADC_BCADC"/>
    <property type="match status" value="1"/>
</dbReference>
<reference evidence="9" key="1">
    <citation type="journal article" date="2014" name="Int. J. Syst. Evol. Microbiol.">
        <title>Complete genome sequence of Corynebacterium casei LMG S-19264T (=DSM 44701T), isolated from a smear-ripened cheese.</title>
        <authorList>
            <consortium name="US DOE Joint Genome Institute (JGI-PGF)"/>
            <person name="Walter F."/>
            <person name="Albersmeier A."/>
            <person name="Kalinowski J."/>
            <person name="Ruckert C."/>
        </authorList>
    </citation>
    <scope>NUCLEOTIDE SEQUENCE</scope>
    <source>
        <strain evidence="9">JCM 11219</strain>
    </source>
</reference>
<reference evidence="8" key="4">
    <citation type="journal article" date="2023" name="Microbiol. Resour. Announc.">
        <title>Complete Genome Sequence of Vulcanisaeta souniana Strain IC-059, a Hyperthermophilic Archaeon Isolated from Hot Spring Water in Japan.</title>
        <authorList>
            <person name="Kato S."/>
            <person name="Itoh T."/>
            <person name="Wu L."/>
            <person name="Ma J."/>
            <person name="Ohkuma M."/>
        </authorList>
    </citation>
    <scope>NUCLEOTIDE SEQUENCE</scope>
    <source>
        <strain evidence="8">JCM 11219</strain>
    </source>
</reference>
<feature type="domain" description="Dehydrogenase E1 component" evidence="7">
    <location>
        <begin position="34"/>
        <end position="331"/>
    </location>
</feature>
<dbReference type="AlphaFoldDB" id="A0A830E2D1"/>
<comment type="subunit">
    <text evidence="2">Heterodimer composed of an alpha and a beta subunit.</text>
</comment>
<dbReference type="InterPro" id="IPR029061">
    <property type="entry name" value="THDP-binding"/>
</dbReference>
<dbReference type="InterPro" id="IPR050642">
    <property type="entry name" value="PDH_E1_Alpha_Subunit"/>
</dbReference>
<comment type="catalytic activity">
    <reaction evidence="6">
        <text>a 2-oxocarboxylate + 2 oxidized [2Fe-2S]-[ferredoxin] + CoA = an acyl-CoA + 2 reduced [2Fe-2S]-[ferredoxin] + CO2 + H(+)</text>
        <dbReference type="Rhea" id="RHEA:42316"/>
        <dbReference type="Rhea" id="RHEA-COMP:10000"/>
        <dbReference type="Rhea" id="RHEA-COMP:10001"/>
        <dbReference type="ChEBI" id="CHEBI:15378"/>
        <dbReference type="ChEBI" id="CHEBI:16526"/>
        <dbReference type="ChEBI" id="CHEBI:33737"/>
        <dbReference type="ChEBI" id="CHEBI:33738"/>
        <dbReference type="ChEBI" id="CHEBI:35179"/>
        <dbReference type="ChEBI" id="CHEBI:57287"/>
        <dbReference type="ChEBI" id="CHEBI:58342"/>
        <dbReference type="EC" id="1.2.7.11"/>
    </reaction>
</comment>
<name>A0A830E2D1_9CREN</name>
<keyword evidence="11" id="KW-1185">Reference proteome</keyword>
<keyword evidence="5" id="KW-0786">Thiamine pyrophosphate</keyword>
<dbReference type="GO" id="GO:0018491">
    <property type="term" value="F:2-oxobutyrate synthase activity"/>
    <property type="evidence" value="ECO:0007669"/>
    <property type="project" value="UniProtKB-ARBA"/>
</dbReference>
<dbReference type="SUPFAM" id="SSF52518">
    <property type="entry name" value="Thiamin diphosphate-binding fold (THDP-binding)"/>
    <property type="match status" value="1"/>
</dbReference>
<reference evidence="9" key="2">
    <citation type="submission" date="2020-09" db="EMBL/GenBank/DDBJ databases">
        <authorList>
            <person name="Sun Q."/>
            <person name="Ohkuma M."/>
        </authorList>
    </citation>
    <scope>NUCLEOTIDE SEQUENCE</scope>
    <source>
        <strain evidence="9">JCM 11219</strain>
    </source>
</reference>
<dbReference type="GO" id="GO:0019164">
    <property type="term" value="F:pyruvate synthase activity"/>
    <property type="evidence" value="ECO:0007669"/>
    <property type="project" value="UniProtKB-ARBA"/>
</dbReference>
<evidence type="ECO:0000313" key="11">
    <source>
        <dbReference type="Proteomes" id="UP001060771"/>
    </source>
</evidence>
<comment type="cofactor">
    <cofactor evidence="1">
        <name>thiamine diphosphate</name>
        <dbReference type="ChEBI" id="CHEBI:58937"/>
    </cofactor>
</comment>
<accession>A0A830E2D1</accession>
<evidence type="ECO:0000259" key="7">
    <source>
        <dbReference type="Pfam" id="PF00676"/>
    </source>
</evidence>
<evidence type="ECO:0000256" key="4">
    <source>
        <dbReference type="ARBA" id="ARBA00023002"/>
    </source>
</evidence>
<dbReference type="Pfam" id="PF00676">
    <property type="entry name" value="E1_dh"/>
    <property type="match status" value="1"/>
</dbReference>
<keyword evidence="9" id="KW-0670">Pyruvate</keyword>
<evidence type="ECO:0000256" key="1">
    <source>
        <dbReference type="ARBA" id="ARBA00001964"/>
    </source>
</evidence>
<evidence type="ECO:0000256" key="6">
    <source>
        <dbReference type="ARBA" id="ARBA00048893"/>
    </source>
</evidence>